<accession>A0A2S5RAB0</accession>
<dbReference type="RefSeq" id="WP_104206542.1">
    <property type="nucleotide sequence ID" value="NZ_PHHC01000078.1"/>
</dbReference>
<protein>
    <submittedName>
        <fullName evidence="1">Uncharacterized protein</fullName>
    </submittedName>
</protein>
<dbReference type="AlphaFoldDB" id="A0A2S5RAB0"/>
<comment type="caution">
    <text evidence="1">The sequence shown here is derived from an EMBL/GenBank/DDBJ whole genome shotgun (WGS) entry which is preliminary data.</text>
</comment>
<proteinExistence type="predicted"/>
<sequence>MFGNKCLIFLLIAGTTFIKHNANASYEQSAWFLSLSQERQDFLREVSHDLLNLLRPYGRVNVPLDHDNYKEEEYFENEYPELGDIIETMAQVMRLGYNGFNQNQVSLETASGIATRIFRLEPRILGGKPAPTSEAQNKRNIKDNIVPSERLWKLIEYRDENCFDDITTDRDIFKEYFDKRETAVKKTFPETDFSNWFQKFKAIGAQYNYSYRKWAIKEHLQNAQLSLMGLMLPGNDWIKEAKHSLNKSLKRTFQIKSKIKALKKESYFSDTDILNLIMKRIYKPVSVSSAIRGVKEKLKDKNEEQNFTIEFCRAKICKVLVENNVRISENLIKYFNYPKYDLVNFEKYSSDVILKCYNNLRSLTLNERVPSQHQVLKKKRSMIKKKIDDIFETFPLNHDNLIQKQMEDLVISKKTKM</sequence>
<dbReference type="EMBL" id="PHHC01000078">
    <property type="protein sequence ID" value="PPE04248.1"/>
    <property type="molecule type" value="Genomic_DNA"/>
</dbReference>
<evidence type="ECO:0000313" key="1">
    <source>
        <dbReference type="EMBL" id="PPE04248.1"/>
    </source>
</evidence>
<reference evidence="1 2" key="1">
    <citation type="submission" date="2017-11" db="EMBL/GenBank/DDBJ databases">
        <title>Comparative genomic analysis of Holospora spp., intranuclear symbionts of paramecia.</title>
        <authorList>
            <person name="Garushyants S.K."/>
            <person name="Beliavskaya A."/>
            <person name="Malko D.B."/>
            <person name="Logacheva M.D."/>
            <person name="Rautian M.S."/>
            <person name="Gelfand M.S."/>
        </authorList>
    </citation>
    <scope>NUCLEOTIDE SEQUENCE [LARGE SCALE GENOMIC DNA]</scope>
    <source>
        <strain evidence="2">02AZ16</strain>
    </source>
</reference>
<keyword evidence="2" id="KW-1185">Reference proteome</keyword>
<gene>
    <name evidence="1" type="ORF">HCUR_00439</name>
</gene>
<dbReference type="Proteomes" id="UP000239425">
    <property type="component" value="Unassembled WGS sequence"/>
</dbReference>
<evidence type="ECO:0000313" key="2">
    <source>
        <dbReference type="Proteomes" id="UP000239425"/>
    </source>
</evidence>
<organism evidence="1 2">
    <name type="scientific">Holospora curviuscula</name>
    <dbReference type="NCBI Taxonomy" id="1082868"/>
    <lineage>
        <taxon>Bacteria</taxon>
        <taxon>Pseudomonadati</taxon>
        <taxon>Pseudomonadota</taxon>
        <taxon>Alphaproteobacteria</taxon>
        <taxon>Holosporales</taxon>
        <taxon>Holosporaceae</taxon>
        <taxon>Holospora</taxon>
    </lineage>
</organism>
<name>A0A2S5RAB0_9PROT</name>